<evidence type="ECO:0000313" key="2">
    <source>
        <dbReference type="Proteomes" id="UP000610746"/>
    </source>
</evidence>
<comment type="caution">
    <text evidence="1">The sequence shown here is derived from an EMBL/GenBank/DDBJ whole genome shotgun (WGS) entry which is preliminary data.</text>
</comment>
<evidence type="ECO:0000313" key="1">
    <source>
        <dbReference type="EMBL" id="NRS93971.1"/>
    </source>
</evidence>
<reference evidence="1" key="1">
    <citation type="submission" date="2020-05" db="EMBL/GenBank/DDBJ databases">
        <title>Genomic Encyclopedia of Type Strains, Phase IV (KMG-V): Genome sequencing to study the core and pangenomes of soil and plant-associated prokaryotes.</title>
        <authorList>
            <person name="Whitman W."/>
        </authorList>
    </citation>
    <scope>NUCLEOTIDE SEQUENCE</scope>
    <source>
        <strain evidence="1">16F</strain>
    </source>
</reference>
<protein>
    <submittedName>
        <fullName evidence="1">Plasmid stabilization system protein ParE</fullName>
    </submittedName>
</protein>
<proteinExistence type="predicted"/>
<organism evidence="1 2">
    <name type="scientific">Frigoriflavimonas asaccharolytica</name>
    <dbReference type="NCBI Taxonomy" id="2735899"/>
    <lineage>
        <taxon>Bacteria</taxon>
        <taxon>Pseudomonadati</taxon>
        <taxon>Bacteroidota</taxon>
        <taxon>Flavobacteriia</taxon>
        <taxon>Flavobacteriales</taxon>
        <taxon>Weeksellaceae</taxon>
        <taxon>Frigoriflavimonas</taxon>
    </lineage>
</organism>
<dbReference type="AlphaFoldDB" id="A0A8J8G9W7"/>
<accession>A0A8J8G9W7</accession>
<name>A0A8J8G9W7_9FLAO</name>
<dbReference type="Gene3D" id="3.30.2310.20">
    <property type="entry name" value="RelE-like"/>
    <property type="match status" value="1"/>
</dbReference>
<dbReference type="InterPro" id="IPR035093">
    <property type="entry name" value="RelE/ParE_toxin_dom_sf"/>
</dbReference>
<dbReference type="EMBL" id="JABSNO010000035">
    <property type="protein sequence ID" value="NRS93971.1"/>
    <property type="molecule type" value="Genomic_DNA"/>
</dbReference>
<dbReference type="RefSeq" id="WP_173780507.1">
    <property type="nucleotide sequence ID" value="NZ_JABSNO010000035.1"/>
</dbReference>
<dbReference type="Proteomes" id="UP000610746">
    <property type="component" value="Unassembled WGS sequence"/>
</dbReference>
<keyword evidence="2" id="KW-1185">Reference proteome</keyword>
<sequence>MENIYKIIWTDFALDELADTFEYLETFFGEKELKFLANEIEKVISIIAKNPLAFQISIKKSVHKIVIAKYNTMYYKIVGETVEIVSFFSNRQHPDKANY</sequence>
<gene>
    <name evidence="1" type="ORF">HNQ03_003063</name>
</gene>